<dbReference type="InterPro" id="IPR017938">
    <property type="entry name" value="Riboflavin_synthase-like_b-brl"/>
</dbReference>
<dbReference type="Gene3D" id="3.40.50.360">
    <property type="match status" value="1"/>
</dbReference>
<evidence type="ECO:0000313" key="6">
    <source>
        <dbReference type="EMBL" id="PIO22689.1"/>
    </source>
</evidence>
<dbReference type="InterPro" id="IPR008254">
    <property type="entry name" value="Flavodoxin/NO_synth"/>
</dbReference>
<organism evidence="6 7">
    <name type="scientific">Aquarana catesbeiana</name>
    <name type="common">American bullfrog</name>
    <name type="synonym">Rana catesbeiana</name>
    <dbReference type="NCBI Taxonomy" id="8400"/>
    <lineage>
        <taxon>Eukaryota</taxon>
        <taxon>Metazoa</taxon>
        <taxon>Chordata</taxon>
        <taxon>Craniata</taxon>
        <taxon>Vertebrata</taxon>
        <taxon>Euteleostomi</taxon>
        <taxon>Amphibia</taxon>
        <taxon>Batrachia</taxon>
        <taxon>Anura</taxon>
        <taxon>Neobatrachia</taxon>
        <taxon>Ranoidea</taxon>
        <taxon>Ranidae</taxon>
        <taxon>Aquarana</taxon>
    </lineage>
</organism>
<proteinExistence type="predicted"/>
<dbReference type="InterPro" id="IPR003097">
    <property type="entry name" value="CysJ-like_FAD-binding"/>
</dbReference>
<name>A0A2G9R496_AQUCT</name>
<dbReference type="Proteomes" id="UP000228934">
    <property type="component" value="Unassembled WGS sequence"/>
</dbReference>
<gene>
    <name evidence="6" type="ORF">AB205_0078730</name>
</gene>
<comment type="cofactor">
    <cofactor evidence="1">
        <name>FMN</name>
        <dbReference type="ChEBI" id="CHEBI:58210"/>
    </cofactor>
</comment>
<dbReference type="OrthoDB" id="1856718at2759"/>
<dbReference type="Gene3D" id="2.40.30.10">
    <property type="entry name" value="Translation factors"/>
    <property type="match status" value="1"/>
</dbReference>
<dbReference type="PANTHER" id="PTHR19384">
    <property type="entry name" value="NITRIC OXIDE SYNTHASE-RELATED"/>
    <property type="match status" value="1"/>
</dbReference>
<reference evidence="7" key="1">
    <citation type="journal article" date="2017" name="Nat. Commun.">
        <title>The North American bullfrog draft genome provides insight into hormonal regulation of long noncoding RNA.</title>
        <authorList>
            <person name="Hammond S.A."/>
            <person name="Warren R.L."/>
            <person name="Vandervalk B.P."/>
            <person name="Kucuk E."/>
            <person name="Khan H."/>
            <person name="Gibb E.A."/>
            <person name="Pandoh P."/>
            <person name="Kirk H."/>
            <person name="Zhao Y."/>
            <person name="Jones M."/>
            <person name="Mungall A.J."/>
            <person name="Coope R."/>
            <person name="Pleasance S."/>
            <person name="Moore R.A."/>
            <person name="Holt R.A."/>
            <person name="Round J.M."/>
            <person name="Ohora S."/>
            <person name="Walle B.V."/>
            <person name="Veldhoen N."/>
            <person name="Helbing C.C."/>
            <person name="Birol I."/>
        </authorList>
    </citation>
    <scope>NUCLEOTIDE SEQUENCE [LARGE SCALE GENOMIC DNA]</scope>
</reference>
<dbReference type="PROSITE" id="PS50902">
    <property type="entry name" value="FLAVODOXIN_LIKE"/>
    <property type="match status" value="1"/>
</dbReference>
<dbReference type="GO" id="GO:0050660">
    <property type="term" value="F:flavin adenine dinucleotide binding"/>
    <property type="evidence" value="ECO:0007669"/>
    <property type="project" value="TreeGrafter"/>
</dbReference>
<dbReference type="Pfam" id="PF00667">
    <property type="entry name" value="FAD_binding_1"/>
    <property type="match status" value="1"/>
</dbReference>
<evidence type="ECO:0000256" key="1">
    <source>
        <dbReference type="ARBA" id="ARBA00001917"/>
    </source>
</evidence>
<dbReference type="GO" id="GO:0010181">
    <property type="term" value="F:FMN binding"/>
    <property type="evidence" value="ECO:0007669"/>
    <property type="project" value="InterPro"/>
</dbReference>
<evidence type="ECO:0000259" key="5">
    <source>
        <dbReference type="PROSITE" id="PS50902"/>
    </source>
</evidence>
<dbReference type="GO" id="GO:0005829">
    <property type="term" value="C:cytosol"/>
    <property type="evidence" value="ECO:0007669"/>
    <property type="project" value="TreeGrafter"/>
</dbReference>
<dbReference type="GO" id="GO:0003958">
    <property type="term" value="F:NADPH-hemoprotein reductase activity"/>
    <property type="evidence" value="ECO:0007669"/>
    <property type="project" value="TreeGrafter"/>
</dbReference>
<dbReference type="InterPro" id="IPR029039">
    <property type="entry name" value="Flavoprotein-like_sf"/>
</dbReference>
<sequence>ADLSRLTEIENSLAVFCMATYGEGDPTDNAQDFYDWLQEADVDLSGLKFAVFGLGNKTYEHFNAMGKYVDKRLEELGAERIFELGMGDDDGNLEEDFITWREQFWPAVCEHFGVEATGDESSIRQYELVVHTDENMNKVYTGEMGRLKSYETQKPPFDAKNPYLADVTANRKLNQGGERHLMHLELDINGSKIRYESGDHVAVYPANDSSIVNKLGEILSADLDTVISLNNLD</sequence>
<evidence type="ECO:0000313" key="7">
    <source>
        <dbReference type="Proteomes" id="UP000228934"/>
    </source>
</evidence>
<dbReference type="InterPro" id="IPR001094">
    <property type="entry name" value="Flavdoxin-like"/>
</dbReference>
<keyword evidence="7" id="KW-1185">Reference proteome</keyword>
<dbReference type="PANTHER" id="PTHR19384:SF17">
    <property type="entry name" value="NADPH--CYTOCHROME P450 REDUCTASE"/>
    <property type="match status" value="1"/>
</dbReference>
<protein>
    <recommendedName>
        <fullName evidence="5">Flavodoxin-like domain-containing protein</fullName>
    </recommendedName>
</protein>
<keyword evidence="4" id="KW-0521">NADP</keyword>
<dbReference type="SUPFAM" id="SSF63380">
    <property type="entry name" value="Riboflavin synthase domain-like"/>
    <property type="match status" value="1"/>
</dbReference>
<dbReference type="GO" id="GO:0009725">
    <property type="term" value="P:response to hormone"/>
    <property type="evidence" value="ECO:0007669"/>
    <property type="project" value="TreeGrafter"/>
</dbReference>
<dbReference type="Pfam" id="PF00258">
    <property type="entry name" value="Flavodoxin_1"/>
    <property type="match status" value="1"/>
</dbReference>
<keyword evidence="3" id="KW-0288">FMN</keyword>
<feature type="domain" description="Flavodoxin-like" evidence="5">
    <location>
        <begin position="1"/>
        <end position="105"/>
    </location>
</feature>
<evidence type="ECO:0000256" key="2">
    <source>
        <dbReference type="ARBA" id="ARBA00022630"/>
    </source>
</evidence>
<dbReference type="SUPFAM" id="SSF52218">
    <property type="entry name" value="Flavoproteins"/>
    <property type="match status" value="1"/>
</dbReference>
<dbReference type="AlphaFoldDB" id="A0A2G9R496"/>
<feature type="non-terminal residue" evidence="6">
    <location>
        <position position="1"/>
    </location>
</feature>
<accession>A0A2G9R496</accession>
<dbReference type="EMBL" id="KV973602">
    <property type="protein sequence ID" value="PIO22689.1"/>
    <property type="molecule type" value="Genomic_DNA"/>
</dbReference>
<evidence type="ECO:0000256" key="4">
    <source>
        <dbReference type="ARBA" id="ARBA00022857"/>
    </source>
</evidence>
<dbReference type="PRINTS" id="PR00369">
    <property type="entry name" value="FLAVODOXIN"/>
</dbReference>
<keyword evidence="2" id="KW-0285">Flavoprotein</keyword>
<feature type="non-terminal residue" evidence="6">
    <location>
        <position position="233"/>
    </location>
</feature>
<evidence type="ECO:0000256" key="3">
    <source>
        <dbReference type="ARBA" id="ARBA00022643"/>
    </source>
</evidence>